<proteinExistence type="predicted"/>
<dbReference type="AlphaFoldDB" id="A0A1G6KN98"/>
<evidence type="ECO:0000313" key="3">
    <source>
        <dbReference type="Proteomes" id="UP000242662"/>
    </source>
</evidence>
<evidence type="ECO:0000259" key="1">
    <source>
        <dbReference type="Pfam" id="PF07561"/>
    </source>
</evidence>
<evidence type="ECO:0000313" key="2">
    <source>
        <dbReference type="EMBL" id="SDC32298.1"/>
    </source>
</evidence>
<dbReference type="STRING" id="1464122.SAMN05421737_10785"/>
<organism evidence="2 3">
    <name type="scientific">Shouchella lonarensis</name>
    <dbReference type="NCBI Taxonomy" id="1464122"/>
    <lineage>
        <taxon>Bacteria</taxon>
        <taxon>Bacillati</taxon>
        <taxon>Bacillota</taxon>
        <taxon>Bacilli</taxon>
        <taxon>Bacillales</taxon>
        <taxon>Bacillaceae</taxon>
        <taxon>Shouchella</taxon>
    </lineage>
</organism>
<dbReference type="RefSeq" id="WP_090775906.1">
    <property type="nucleotide sequence ID" value="NZ_FMYM01000007.1"/>
</dbReference>
<accession>A0A1G6KN98</accession>
<name>A0A1G6KN98_9BACI</name>
<sequence>MTGPVVKCNVANCAYWTAGNRCSADEILVEIDAHATKDYDVEASGELSADALHKDKAENTAETCCHTFKPKESK</sequence>
<feature type="domain" description="DUF1540" evidence="1">
    <location>
        <begin position="6"/>
        <end position="68"/>
    </location>
</feature>
<dbReference type="OrthoDB" id="1681234at2"/>
<dbReference type="Pfam" id="PF07561">
    <property type="entry name" value="DUF1540"/>
    <property type="match status" value="1"/>
</dbReference>
<dbReference type="InterPro" id="IPR011437">
    <property type="entry name" value="DUF1540"/>
</dbReference>
<protein>
    <recommendedName>
        <fullName evidence="1">DUF1540 domain-containing protein</fullName>
    </recommendedName>
</protein>
<dbReference type="EMBL" id="FMYM01000007">
    <property type="protein sequence ID" value="SDC32298.1"/>
    <property type="molecule type" value="Genomic_DNA"/>
</dbReference>
<dbReference type="Proteomes" id="UP000242662">
    <property type="component" value="Unassembled WGS sequence"/>
</dbReference>
<gene>
    <name evidence="2" type="ORF">SAMN05421737_10785</name>
</gene>
<keyword evidence="3" id="KW-1185">Reference proteome</keyword>
<reference evidence="3" key="1">
    <citation type="submission" date="2016-09" db="EMBL/GenBank/DDBJ databases">
        <authorList>
            <person name="Varghese N."/>
            <person name="Submissions S."/>
        </authorList>
    </citation>
    <scope>NUCLEOTIDE SEQUENCE [LARGE SCALE GENOMIC DNA]</scope>
    <source>
        <strain evidence="3">25nlg</strain>
    </source>
</reference>